<dbReference type="AlphaFoldDB" id="A0A3S2ZB93"/>
<protein>
    <submittedName>
        <fullName evidence="2">DUF2849 domain-containing protein</fullName>
    </submittedName>
</protein>
<feature type="region of interest" description="Disordered" evidence="1">
    <location>
        <begin position="1"/>
        <end position="49"/>
    </location>
</feature>
<gene>
    <name evidence="2" type="ORF">EOI86_04715</name>
</gene>
<keyword evidence="3" id="KW-1185">Reference proteome</keyword>
<dbReference type="InterPro" id="IPR021270">
    <property type="entry name" value="DUF2849"/>
</dbReference>
<accession>A0A3S2ZB93</accession>
<comment type="caution">
    <text evidence="2">The sequence shown here is derived from an EMBL/GenBank/DDBJ whole genome shotgun (WGS) entry which is preliminary data.</text>
</comment>
<feature type="compositionally biased region" description="Basic and acidic residues" evidence="1">
    <location>
        <begin position="15"/>
        <end position="43"/>
    </location>
</feature>
<evidence type="ECO:0000313" key="3">
    <source>
        <dbReference type="Proteomes" id="UP000287447"/>
    </source>
</evidence>
<organism evidence="2 3">
    <name type="scientific">Hwanghaeella grinnelliae</name>
    <dbReference type="NCBI Taxonomy" id="2500179"/>
    <lineage>
        <taxon>Bacteria</taxon>
        <taxon>Pseudomonadati</taxon>
        <taxon>Pseudomonadota</taxon>
        <taxon>Alphaproteobacteria</taxon>
        <taxon>Rhodospirillales</taxon>
        <taxon>Rhodospirillaceae</taxon>
        <taxon>Hwanghaeella</taxon>
    </lineage>
</organism>
<reference evidence="3" key="1">
    <citation type="submission" date="2019-01" db="EMBL/GenBank/DDBJ databases">
        <title>Gri0909 isolated from a small marine red alga.</title>
        <authorList>
            <person name="Kim J."/>
            <person name="Jeong S.E."/>
            <person name="Jeon C.O."/>
        </authorList>
    </citation>
    <scope>NUCLEOTIDE SEQUENCE [LARGE SCALE GENOMIC DNA]</scope>
    <source>
        <strain evidence="3">Gri0909</strain>
    </source>
</reference>
<evidence type="ECO:0000256" key="1">
    <source>
        <dbReference type="SAM" id="MobiDB-lite"/>
    </source>
</evidence>
<evidence type="ECO:0000313" key="2">
    <source>
        <dbReference type="EMBL" id="RVU38587.1"/>
    </source>
</evidence>
<dbReference type="Pfam" id="PF11011">
    <property type="entry name" value="DUF2849"/>
    <property type="match status" value="1"/>
</dbReference>
<proteinExistence type="predicted"/>
<sequence>MRLAGHCSYFGSNRSRLDRDRRRGGRSRPDRRGDLRANSDKGPGRRVTTPPRIVEKTVMAKKQIYAEAITGNRLTDGAVVYLNPVGGWTEKVEEAAVANSPDERQPLEAKANAGLAGQLITHWEIAEVEHRDGKLTAVKNKEAIRSRGPTVRRDLGKQAEIYA</sequence>
<dbReference type="EMBL" id="SADE01000001">
    <property type="protein sequence ID" value="RVU38587.1"/>
    <property type="molecule type" value="Genomic_DNA"/>
</dbReference>
<dbReference type="Proteomes" id="UP000287447">
    <property type="component" value="Unassembled WGS sequence"/>
</dbReference>
<name>A0A3S2ZB93_9PROT</name>